<sequence>MNVRTPTLNQNRTRQECLNLNTTLRTYTKYADEREHGKAARSHKDKTIHQCQGSVKNNYNKPD</sequence>
<keyword evidence="3" id="KW-1185">Reference proteome</keyword>
<name>A0A3N0Y6Z9_ANAGA</name>
<evidence type="ECO:0000256" key="1">
    <source>
        <dbReference type="SAM" id="MobiDB-lite"/>
    </source>
</evidence>
<organism evidence="2 3">
    <name type="scientific">Anabarilius grahami</name>
    <name type="common">Kanglang fish</name>
    <name type="synonym">Barilius grahami</name>
    <dbReference type="NCBI Taxonomy" id="495550"/>
    <lineage>
        <taxon>Eukaryota</taxon>
        <taxon>Metazoa</taxon>
        <taxon>Chordata</taxon>
        <taxon>Craniata</taxon>
        <taxon>Vertebrata</taxon>
        <taxon>Euteleostomi</taxon>
        <taxon>Actinopterygii</taxon>
        <taxon>Neopterygii</taxon>
        <taxon>Teleostei</taxon>
        <taxon>Ostariophysi</taxon>
        <taxon>Cypriniformes</taxon>
        <taxon>Xenocyprididae</taxon>
        <taxon>Xenocypridinae</taxon>
        <taxon>Xenocypridinae incertae sedis</taxon>
        <taxon>Anabarilius</taxon>
    </lineage>
</organism>
<dbReference type="AlphaFoldDB" id="A0A3N0Y6Z9"/>
<dbReference type="EMBL" id="RJVU01051590">
    <property type="protein sequence ID" value="ROL41620.1"/>
    <property type="molecule type" value="Genomic_DNA"/>
</dbReference>
<protein>
    <submittedName>
        <fullName evidence="2">Uncharacterized protein</fullName>
    </submittedName>
</protein>
<feature type="region of interest" description="Disordered" evidence="1">
    <location>
        <begin position="34"/>
        <end position="63"/>
    </location>
</feature>
<proteinExistence type="predicted"/>
<evidence type="ECO:0000313" key="3">
    <source>
        <dbReference type="Proteomes" id="UP000281406"/>
    </source>
</evidence>
<reference evidence="2 3" key="1">
    <citation type="submission" date="2018-10" db="EMBL/GenBank/DDBJ databases">
        <title>Genome assembly for a Yunnan-Guizhou Plateau 3E fish, Anabarilius grahami (Regan), and its evolutionary and genetic applications.</title>
        <authorList>
            <person name="Jiang W."/>
        </authorList>
    </citation>
    <scope>NUCLEOTIDE SEQUENCE [LARGE SCALE GENOMIC DNA]</scope>
    <source>
        <strain evidence="2">AG-KIZ</strain>
        <tissue evidence="2">Muscle</tissue>
    </source>
</reference>
<accession>A0A3N0Y6Z9</accession>
<comment type="caution">
    <text evidence="2">The sequence shown here is derived from an EMBL/GenBank/DDBJ whole genome shotgun (WGS) entry which is preliminary data.</text>
</comment>
<evidence type="ECO:0000313" key="2">
    <source>
        <dbReference type="EMBL" id="ROL41620.1"/>
    </source>
</evidence>
<gene>
    <name evidence="2" type="ORF">DPX16_22963</name>
</gene>
<feature type="compositionally biased region" description="Polar residues" evidence="1">
    <location>
        <begin position="49"/>
        <end position="63"/>
    </location>
</feature>
<dbReference type="Proteomes" id="UP000281406">
    <property type="component" value="Unassembled WGS sequence"/>
</dbReference>